<evidence type="ECO:0000256" key="1">
    <source>
        <dbReference type="SAM" id="MobiDB-lite"/>
    </source>
</evidence>
<feature type="compositionally biased region" description="Basic and acidic residues" evidence="1">
    <location>
        <begin position="101"/>
        <end position="115"/>
    </location>
</feature>
<feature type="region of interest" description="Disordered" evidence="1">
    <location>
        <begin position="1"/>
        <end position="38"/>
    </location>
</feature>
<dbReference type="RefSeq" id="WP_006162001.1">
    <property type="nucleotide sequence ID" value="NZ_AHJE01000090.1"/>
</dbReference>
<feature type="compositionally biased region" description="Acidic residues" evidence="1">
    <location>
        <begin position="76"/>
        <end position="86"/>
    </location>
</feature>
<protein>
    <submittedName>
        <fullName evidence="2">Uncharacterized protein</fullName>
    </submittedName>
</protein>
<reference evidence="2 3" key="1">
    <citation type="journal article" date="2012" name="J. Bacteriol.">
        <title>De Novo Genome Project of Cupriavidus basilensis OR16.</title>
        <authorList>
            <person name="Cserhati M."/>
            <person name="Kriszt B."/>
            <person name="Szoboszlay S."/>
            <person name="Toth A."/>
            <person name="Szabo I."/>
            <person name="Tancsics A."/>
            <person name="Nagy I."/>
            <person name="Horvath B."/>
            <person name="Nagy I."/>
            <person name="Kukolya J."/>
        </authorList>
    </citation>
    <scope>NUCLEOTIDE SEQUENCE [LARGE SCALE GENOMIC DNA]</scope>
    <source>
        <strain evidence="2 3">OR16</strain>
    </source>
</reference>
<dbReference type="OrthoDB" id="8966216at2"/>
<dbReference type="EMBL" id="AHJE01000090">
    <property type="protein sequence ID" value="EHP39473.1"/>
    <property type="molecule type" value="Genomic_DNA"/>
</dbReference>
<name>H1SDA4_9BURK</name>
<accession>H1SDA4</accession>
<organism evidence="2 3">
    <name type="scientific">Cupriavidus basilensis OR16</name>
    <dbReference type="NCBI Taxonomy" id="1127483"/>
    <lineage>
        <taxon>Bacteria</taxon>
        <taxon>Pseudomonadati</taxon>
        <taxon>Pseudomonadota</taxon>
        <taxon>Betaproteobacteria</taxon>
        <taxon>Burkholderiales</taxon>
        <taxon>Burkholderiaceae</taxon>
        <taxon>Cupriavidus</taxon>
    </lineage>
</organism>
<dbReference type="Proteomes" id="UP000005808">
    <property type="component" value="Unassembled WGS sequence"/>
</dbReference>
<evidence type="ECO:0000313" key="2">
    <source>
        <dbReference type="EMBL" id="EHP39473.1"/>
    </source>
</evidence>
<sequence length="146" mass="16210">MAMIVGQELTMKKPHKVDSAKTRPTGSPVRPRTDRTMPSILDAIELEDVWENLDEAVDEFTQRAAEPIDFPHGHDPDEDEAPEEGMNEITRAAESIPADTPADRADRSAEREEHPPAPPNIDDVLDKDLIPDPADDAPHGGKHRKR</sequence>
<feature type="region of interest" description="Disordered" evidence="1">
    <location>
        <begin position="58"/>
        <end position="146"/>
    </location>
</feature>
<dbReference type="AlphaFoldDB" id="H1SDA4"/>
<gene>
    <name evidence="2" type="ORF">OR16_31149</name>
</gene>
<evidence type="ECO:0000313" key="3">
    <source>
        <dbReference type="Proteomes" id="UP000005808"/>
    </source>
</evidence>
<proteinExistence type="predicted"/>
<dbReference type="PATRIC" id="fig|1127483.3.peg.6213"/>
<comment type="caution">
    <text evidence="2">The sequence shown here is derived from an EMBL/GenBank/DDBJ whole genome shotgun (WGS) entry which is preliminary data.</text>
</comment>